<gene>
    <name evidence="1" type="ORF">MILVUS5_LOCUS31135</name>
</gene>
<dbReference type="EMBL" id="CASHSV030000513">
    <property type="protein sequence ID" value="CAJ2666327.1"/>
    <property type="molecule type" value="Genomic_DNA"/>
</dbReference>
<comment type="caution">
    <text evidence="1">The sequence shown here is derived from an EMBL/GenBank/DDBJ whole genome shotgun (WGS) entry which is preliminary data.</text>
</comment>
<evidence type="ECO:0000313" key="2">
    <source>
        <dbReference type="Proteomes" id="UP001177021"/>
    </source>
</evidence>
<name>A0ACB0LCR7_TRIPR</name>
<keyword evidence="2" id="KW-1185">Reference proteome</keyword>
<evidence type="ECO:0000313" key="1">
    <source>
        <dbReference type="EMBL" id="CAJ2666327.1"/>
    </source>
</evidence>
<protein>
    <submittedName>
        <fullName evidence="1">Uncharacterized protein</fullName>
    </submittedName>
</protein>
<organism evidence="1 2">
    <name type="scientific">Trifolium pratense</name>
    <name type="common">Red clover</name>
    <dbReference type="NCBI Taxonomy" id="57577"/>
    <lineage>
        <taxon>Eukaryota</taxon>
        <taxon>Viridiplantae</taxon>
        <taxon>Streptophyta</taxon>
        <taxon>Embryophyta</taxon>
        <taxon>Tracheophyta</taxon>
        <taxon>Spermatophyta</taxon>
        <taxon>Magnoliopsida</taxon>
        <taxon>eudicotyledons</taxon>
        <taxon>Gunneridae</taxon>
        <taxon>Pentapetalae</taxon>
        <taxon>rosids</taxon>
        <taxon>fabids</taxon>
        <taxon>Fabales</taxon>
        <taxon>Fabaceae</taxon>
        <taxon>Papilionoideae</taxon>
        <taxon>50 kb inversion clade</taxon>
        <taxon>NPAAA clade</taxon>
        <taxon>Hologalegina</taxon>
        <taxon>IRL clade</taxon>
        <taxon>Trifolieae</taxon>
        <taxon>Trifolium</taxon>
    </lineage>
</organism>
<proteinExistence type="predicted"/>
<dbReference type="Proteomes" id="UP001177021">
    <property type="component" value="Unassembled WGS sequence"/>
</dbReference>
<sequence>MKSTRLSSSSLFIICLCLICHAAVPILSLKLYEIVCHETSKDLDFCLRFLGGDYKIVGATNYHDLSKYILDLTTYEAKSVQEYFTSVSQKLPSNAIRKCINDFYNKAIDTLSRAMDELNNPQYAKDGVAYAGDRVVDCDNGLQRQGIKYDPEVHDWNVAISALCKISFLAINHLP</sequence>
<accession>A0ACB0LCR7</accession>
<reference evidence="1" key="1">
    <citation type="submission" date="2023-10" db="EMBL/GenBank/DDBJ databases">
        <authorList>
            <person name="Rodriguez Cubillos JULIANA M."/>
            <person name="De Vega J."/>
        </authorList>
    </citation>
    <scope>NUCLEOTIDE SEQUENCE</scope>
</reference>